<dbReference type="PANTHER" id="PTHR22912">
    <property type="entry name" value="DISULFIDE OXIDOREDUCTASE"/>
    <property type="match status" value="1"/>
</dbReference>
<dbReference type="Gene3D" id="3.50.50.60">
    <property type="entry name" value="FAD/NAD(P)-binding domain"/>
    <property type="match status" value="3"/>
</dbReference>
<evidence type="ECO:0000256" key="1">
    <source>
        <dbReference type="ARBA" id="ARBA00004218"/>
    </source>
</evidence>
<comment type="subcellular location">
    <subcellularLocation>
        <location evidence="2">Cell projection</location>
        <location evidence="2">Cilium</location>
        <location evidence="2">Flagellum</location>
    </subcellularLocation>
    <subcellularLocation>
        <location evidence="1">Cytoplasmic vesicle</location>
        <location evidence="1">Secretory vesicle</location>
        <location evidence="1">Acrosome</location>
    </subcellularLocation>
</comment>
<dbReference type="PRINTS" id="PR00368">
    <property type="entry name" value="FADPNR"/>
</dbReference>
<evidence type="ECO:0000313" key="19">
    <source>
        <dbReference type="Ensembl" id="ENSSANP00000045459.1"/>
    </source>
</evidence>
<dbReference type="AlphaFoldDB" id="A0A671NHQ6"/>
<comment type="function">
    <text evidence="12">Lipoamide dehydrogenase is a component of the glycine cleavage system as well as an E3 component of three alpha-ketoacid dehydrogenase complexes (pyruvate-, alpha-ketoglutarate-, and branched-chain amino acid-dehydrogenase complex). The 2-oxoglutarate dehydrogenase complex is mainly active in the mitochondrion. A fraction of the 2-oxoglutarate dehydrogenase complex also localizes in the nucleus and is required for lysine succinylation of histones: associates with KAT2A on chromatin and provides succinyl-CoA to histone succinyltransferase KAT2A. In monomeric form may have additional moonlighting function as serine protease. Involved in the hyperactivation of spermatazoa during capacitation and in the spermatazoal acrosome reaction.</text>
</comment>
<dbReference type="InterPro" id="IPR001100">
    <property type="entry name" value="Pyr_nuc-diS_OxRdtase"/>
</dbReference>
<organism evidence="19 20">
    <name type="scientific">Sinocyclocheilus anshuiensis</name>
    <dbReference type="NCBI Taxonomy" id="1608454"/>
    <lineage>
        <taxon>Eukaryota</taxon>
        <taxon>Metazoa</taxon>
        <taxon>Chordata</taxon>
        <taxon>Craniata</taxon>
        <taxon>Vertebrata</taxon>
        <taxon>Euteleostomi</taxon>
        <taxon>Actinopterygii</taxon>
        <taxon>Neopterygii</taxon>
        <taxon>Teleostei</taxon>
        <taxon>Ostariophysi</taxon>
        <taxon>Cypriniformes</taxon>
        <taxon>Cyprinidae</taxon>
        <taxon>Cyprininae</taxon>
        <taxon>Sinocyclocheilus</taxon>
    </lineage>
</organism>
<dbReference type="Gene3D" id="3.30.390.30">
    <property type="match status" value="1"/>
</dbReference>
<sequence length="480" mass="51072">MQTWNHLYRTLATRGQHLPNKLHGATVLSVRTYADKSPIDADVTVVGSGPGGYVAAIKAAQLGFKALLNNSYLYHLAHGNDFESRGIERISLNLEKMMAQKSGAVKALTGGIAHLFKQNKVTHVNGFGLITGKNQVTAKTKDGEQVINTKNILIATGSEVTPFPGIEIDEDIIVSSTGALSLKKVPGELIVIGAGVIGVELGSVWQRLGAKVTAVEFLGHVGGMGIDMEISKNFQRILQKQGLKFKLSTKVMGATRRPDGKIDVAVEAAAGGKNETLTCDVLLVCIGRRPFTSNLGLEAVGIELDNRGRIPVSGRFQTKVPNIYAIGDVVAGPMLAHKAEDEGIICVEGMAGGAVHIDYNCVPSVIYTHPEVAWVGKTEEQLKEEGVPYKIGKFPFAANSRAKTNADTDGLVKILSHKDTDRMLGAHILGSGAGEMINEAALAMEYGASCEDVARVCHAHPVSAFREANLAASFGKAINF</sequence>
<keyword evidence="15" id="KW-0547">Nucleotide-binding</keyword>
<evidence type="ECO:0000256" key="10">
    <source>
        <dbReference type="ARBA" id="ARBA00023157"/>
    </source>
</evidence>
<name>A0A671NHQ6_9TELE</name>
<dbReference type="FunFam" id="3.30.390.30:FF:000001">
    <property type="entry name" value="Dihydrolipoyl dehydrogenase"/>
    <property type="match status" value="1"/>
</dbReference>
<dbReference type="GO" id="GO:0045333">
    <property type="term" value="P:cellular respiration"/>
    <property type="evidence" value="ECO:0007669"/>
    <property type="project" value="UniProtKB-ARBA"/>
</dbReference>
<evidence type="ECO:0000256" key="14">
    <source>
        <dbReference type="PIRSR" id="PIRSR000350-2"/>
    </source>
</evidence>
<feature type="binding site" evidence="15">
    <location>
        <begin position="156"/>
        <end position="158"/>
    </location>
    <ligand>
        <name>FAD</name>
        <dbReference type="ChEBI" id="CHEBI:57692"/>
    </ligand>
</feature>
<dbReference type="SUPFAM" id="SSF51905">
    <property type="entry name" value="FAD/NAD(P)-binding domain"/>
    <property type="match status" value="1"/>
</dbReference>
<keyword evidence="6" id="KW-0282">Flagellum</keyword>
<feature type="domain" description="FAD/NAD(P)-binding" evidence="18">
    <location>
        <begin position="42"/>
        <end position="343"/>
    </location>
</feature>
<dbReference type="NCBIfam" id="TIGR01350">
    <property type="entry name" value="lipoamide_DH"/>
    <property type="match status" value="1"/>
</dbReference>
<reference evidence="19" key="1">
    <citation type="submission" date="2025-08" db="UniProtKB">
        <authorList>
            <consortium name="Ensembl"/>
        </authorList>
    </citation>
    <scope>IDENTIFICATION</scope>
</reference>
<dbReference type="GO" id="GO:0045254">
    <property type="term" value="C:pyruvate dehydrogenase complex"/>
    <property type="evidence" value="ECO:0007669"/>
    <property type="project" value="UniProtKB-ARBA"/>
</dbReference>
<dbReference type="InterPro" id="IPR023753">
    <property type="entry name" value="FAD/NAD-binding_dom"/>
</dbReference>
<evidence type="ECO:0000256" key="5">
    <source>
        <dbReference type="ARBA" id="ARBA00022827"/>
    </source>
</evidence>
<dbReference type="InterPro" id="IPR036188">
    <property type="entry name" value="FAD/NAD-bd_sf"/>
</dbReference>
<dbReference type="GO" id="GO:0031514">
    <property type="term" value="C:motile cilium"/>
    <property type="evidence" value="ECO:0007669"/>
    <property type="project" value="UniProtKB-SubCell"/>
</dbReference>
<evidence type="ECO:0000256" key="8">
    <source>
        <dbReference type="ARBA" id="ARBA00023027"/>
    </source>
</evidence>
<dbReference type="Proteomes" id="UP000472260">
    <property type="component" value="Unassembled WGS sequence"/>
</dbReference>
<evidence type="ECO:0000256" key="16">
    <source>
        <dbReference type="RuleBase" id="RU003692"/>
    </source>
</evidence>
<dbReference type="FunFam" id="3.50.50.60:FF:000025">
    <property type="entry name" value="Dihydrolipoyl dehydrogenase"/>
    <property type="match status" value="1"/>
</dbReference>
<evidence type="ECO:0000256" key="11">
    <source>
        <dbReference type="ARBA" id="ARBA00023284"/>
    </source>
</evidence>
<feature type="binding site" evidence="15">
    <location>
        <position position="65"/>
    </location>
    <ligand>
        <name>FAD</name>
        <dbReference type="ChEBI" id="CHEBI:57692"/>
    </ligand>
</feature>
<reference evidence="19" key="2">
    <citation type="submission" date="2025-09" db="UniProtKB">
        <authorList>
            <consortium name="Ensembl"/>
        </authorList>
    </citation>
    <scope>IDENTIFICATION</scope>
</reference>
<dbReference type="GO" id="GO:0006103">
    <property type="term" value="P:2-oxoglutarate metabolic process"/>
    <property type="evidence" value="ECO:0007669"/>
    <property type="project" value="TreeGrafter"/>
</dbReference>
<gene>
    <name evidence="19" type="primary">LOC107698255</name>
</gene>
<comment type="miscellaneous">
    <text evidence="16">The active site is a redox-active disulfide bond.</text>
</comment>
<dbReference type="GO" id="GO:0004148">
    <property type="term" value="F:dihydrolipoyl dehydrogenase (NADH) activity"/>
    <property type="evidence" value="ECO:0007669"/>
    <property type="project" value="UniProtKB-EC"/>
</dbReference>
<evidence type="ECO:0000256" key="3">
    <source>
        <dbReference type="ARBA" id="ARBA00007532"/>
    </source>
</evidence>
<dbReference type="InterPro" id="IPR050151">
    <property type="entry name" value="Class-I_Pyr_Nuc-Dis_Oxidored"/>
</dbReference>
<dbReference type="Pfam" id="PF02852">
    <property type="entry name" value="Pyr_redox_dim"/>
    <property type="match status" value="1"/>
</dbReference>
<dbReference type="InterPro" id="IPR016156">
    <property type="entry name" value="FAD/NAD-linked_Rdtase_dimer_sf"/>
</dbReference>
<feature type="binding site" evidence="15">
    <location>
        <position position="328"/>
    </location>
    <ligand>
        <name>FAD</name>
        <dbReference type="ChEBI" id="CHEBI:57692"/>
    </ligand>
</feature>
<comment type="catalytic activity">
    <reaction evidence="13 16">
        <text>N(6)-[(R)-dihydrolipoyl]-L-lysyl-[protein] + NAD(+) = N(6)-[(R)-lipoyl]-L-lysyl-[protein] + NADH + H(+)</text>
        <dbReference type="Rhea" id="RHEA:15045"/>
        <dbReference type="Rhea" id="RHEA-COMP:10474"/>
        <dbReference type="Rhea" id="RHEA-COMP:10475"/>
        <dbReference type="ChEBI" id="CHEBI:15378"/>
        <dbReference type="ChEBI" id="CHEBI:57540"/>
        <dbReference type="ChEBI" id="CHEBI:57945"/>
        <dbReference type="ChEBI" id="CHEBI:83099"/>
        <dbReference type="ChEBI" id="CHEBI:83100"/>
        <dbReference type="EC" id="1.8.1.4"/>
    </reaction>
</comment>
<dbReference type="PANTHER" id="PTHR22912:SF151">
    <property type="entry name" value="DIHYDROLIPOYL DEHYDROGENASE, MITOCHONDRIAL"/>
    <property type="match status" value="1"/>
</dbReference>
<dbReference type="SUPFAM" id="SSF55424">
    <property type="entry name" value="FAD/NAD-linked reductases, dimerisation (C-terminal) domain"/>
    <property type="match status" value="1"/>
</dbReference>
<keyword evidence="11 16" id="KW-0676">Redox-active center</keyword>
<evidence type="ECO:0000256" key="4">
    <source>
        <dbReference type="ARBA" id="ARBA00022630"/>
    </source>
</evidence>
<dbReference type="Pfam" id="PF07992">
    <property type="entry name" value="Pyr_redox_2"/>
    <property type="match status" value="1"/>
</dbReference>
<dbReference type="PRINTS" id="PR00411">
    <property type="entry name" value="PNDRDTASEI"/>
</dbReference>
<keyword evidence="4 16" id="KW-0285">Flavoprotein</keyword>
<dbReference type="InterPro" id="IPR006258">
    <property type="entry name" value="Lipoamide_DH"/>
</dbReference>
<keyword evidence="5 15" id="KW-0274">FAD</keyword>
<feature type="binding site" evidence="15">
    <location>
        <position position="128"/>
    </location>
    <ligand>
        <name>FAD</name>
        <dbReference type="ChEBI" id="CHEBI:57692"/>
    </ligand>
</feature>
<keyword evidence="9" id="KW-0966">Cell projection</keyword>
<protein>
    <recommendedName>
        <fullName evidence="16">Dihydrolipoyl dehydrogenase</fullName>
        <ecNumber evidence="16">1.8.1.4</ecNumber>
    </recommendedName>
</protein>
<keyword evidence="9" id="KW-0969">Cilium</keyword>
<dbReference type="GO" id="GO:0045252">
    <property type="term" value="C:oxoglutarate dehydrogenase complex"/>
    <property type="evidence" value="ECO:0007669"/>
    <property type="project" value="TreeGrafter"/>
</dbReference>
<dbReference type="GO" id="GO:0005739">
    <property type="term" value="C:mitochondrion"/>
    <property type="evidence" value="ECO:0007669"/>
    <property type="project" value="TreeGrafter"/>
</dbReference>
<dbReference type="GO" id="GO:0001669">
    <property type="term" value="C:acrosomal vesicle"/>
    <property type="evidence" value="ECO:0007669"/>
    <property type="project" value="UniProtKB-SubCell"/>
</dbReference>
<feature type="binding site" evidence="15">
    <location>
        <begin position="334"/>
        <end position="337"/>
    </location>
    <ligand>
        <name>FAD</name>
        <dbReference type="ChEBI" id="CHEBI:57692"/>
    </ligand>
</feature>
<evidence type="ECO:0000256" key="9">
    <source>
        <dbReference type="ARBA" id="ARBA00023069"/>
    </source>
</evidence>
<evidence type="ECO:0000256" key="15">
    <source>
        <dbReference type="PIRSR" id="PIRSR000350-3"/>
    </source>
</evidence>
<dbReference type="EC" id="1.8.1.4" evidence="16"/>
<keyword evidence="20" id="KW-1185">Reference proteome</keyword>
<comment type="similarity">
    <text evidence="3 16">Belongs to the class-I pyridine nucleotide-disulfide oxidoreductase family.</text>
</comment>
<dbReference type="Ensembl" id="ENSSANT00000048358.1">
    <property type="protein sequence ID" value="ENSSANP00000045459.1"/>
    <property type="gene ID" value="ENSSANG00000022307.1"/>
</dbReference>
<feature type="binding site" evidence="15">
    <location>
        <position position="287"/>
    </location>
    <ligand>
        <name>NAD(+)</name>
        <dbReference type="ChEBI" id="CHEBI:57540"/>
    </ligand>
</feature>
<evidence type="ECO:0000313" key="20">
    <source>
        <dbReference type="Proteomes" id="UP000472260"/>
    </source>
</evidence>
<dbReference type="GO" id="GO:0050660">
    <property type="term" value="F:flavin adenine dinucleotide binding"/>
    <property type="evidence" value="ECO:0007669"/>
    <property type="project" value="InterPro"/>
</dbReference>
<feature type="binding site" evidence="15">
    <location>
        <position position="216"/>
    </location>
    <ligand>
        <name>NAD(+)</name>
        <dbReference type="ChEBI" id="CHEBI:57540"/>
    </ligand>
</feature>
<dbReference type="InterPro" id="IPR004099">
    <property type="entry name" value="Pyr_nucl-diS_OxRdtase_dimer"/>
</dbReference>
<feature type="active site" description="Proton acceptor" evidence="14">
    <location>
        <position position="460"/>
    </location>
</feature>
<keyword evidence="7 16" id="KW-0560">Oxidoreductase</keyword>
<feature type="domain" description="Pyridine nucleotide-disulphide oxidoreductase dimerisation" evidence="17">
    <location>
        <begin position="362"/>
        <end position="466"/>
    </location>
</feature>
<evidence type="ECO:0000259" key="17">
    <source>
        <dbReference type="Pfam" id="PF02852"/>
    </source>
</evidence>
<evidence type="ECO:0000256" key="12">
    <source>
        <dbReference type="ARBA" id="ARBA00045911"/>
    </source>
</evidence>
<proteinExistence type="inferred from homology"/>
<keyword evidence="8 15" id="KW-0520">NAD</keyword>
<accession>A0A671NHQ6</accession>
<evidence type="ECO:0000256" key="6">
    <source>
        <dbReference type="ARBA" id="ARBA00022846"/>
    </source>
</evidence>
<evidence type="ECO:0000256" key="13">
    <source>
        <dbReference type="ARBA" id="ARBA00049187"/>
    </source>
</evidence>
<evidence type="ECO:0000259" key="18">
    <source>
        <dbReference type="Pfam" id="PF07992"/>
    </source>
</evidence>
<keyword evidence="10" id="KW-1015">Disulfide bond</keyword>
<evidence type="ECO:0000256" key="2">
    <source>
        <dbReference type="ARBA" id="ARBA00004230"/>
    </source>
</evidence>
<comment type="cofactor">
    <cofactor evidence="15 16">
        <name>FAD</name>
        <dbReference type="ChEBI" id="CHEBI:57692"/>
    </cofactor>
    <text evidence="15 16">Binds 1 FAD per subunit.</text>
</comment>
<feature type="binding site" evidence="15">
    <location>
        <begin position="193"/>
        <end position="200"/>
    </location>
    <ligand>
        <name>NAD(+)</name>
        <dbReference type="ChEBI" id="CHEBI:57540"/>
    </ligand>
</feature>
<dbReference type="PIRSF" id="PIRSF000350">
    <property type="entry name" value="Mercury_reductase_MerA"/>
    <property type="match status" value="1"/>
</dbReference>
<evidence type="ECO:0000256" key="7">
    <source>
        <dbReference type="ARBA" id="ARBA00023002"/>
    </source>
</evidence>